<dbReference type="FunFam" id="3.30.30.30:FF:000002">
    <property type="entry name" value="Heat shock 70 kDa protein 4"/>
    <property type="match status" value="1"/>
</dbReference>
<keyword evidence="6" id="KW-1185">Reference proteome</keyword>
<dbReference type="GO" id="GO:0005634">
    <property type="term" value="C:nucleus"/>
    <property type="evidence" value="ECO:0007669"/>
    <property type="project" value="TreeGrafter"/>
</dbReference>
<name>L5JUW8_PTEAL</name>
<dbReference type="EMBL" id="KB031114">
    <property type="protein sequence ID" value="ELK03095.1"/>
    <property type="molecule type" value="Genomic_DNA"/>
</dbReference>
<feature type="compositionally biased region" description="Basic and acidic residues" evidence="4">
    <location>
        <begin position="149"/>
        <end position="159"/>
    </location>
</feature>
<dbReference type="PANTHER" id="PTHR45639">
    <property type="entry name" value="HSC70CB, ISOFORM G-RELATED"/>
    <property type="match status" value="1"/>
</dbReference>
<keyword evidence="3" id="KW-0067">ATP-binding</keyword>
<evidence type="ECO:0000313" key="6">
    <source>
        <dbReference type="Proteomes" id="UP000010552"/>
    </source>
</evidence>
<dbReference type="SUPFAM" id="SSF53067">
    <property type="entry name" value="Actin-like ATPase domain"/>
    <property type="match status" value="1"/>
</dbReference>
<dbReference type="InParanoid" id="L5JUW8"/>
<reference evidence="6" key="1">
    <citation type="journal article" date="2013" name="Science">
        <title>Comparative analysis of bat genomes provides insight into the evolution of flight and immunity.</title>
        <authorList>
            <person name="Zhang G."/>
            <person name="Cowled C."/>
            <person name="Shi Z."/>
            <person name="Huang Z."/>
            <person name="Bishop-Lilly K.A."/>
            <person name="Fang X."/>
            <person name="Wynne J.W."/>
            <person name="Xiong Z."/>
            <person name="Baker M.L."/>
            <person name="Zhao W."/>
            <person name="Tachedjian M."/>
            <person name="Zhu Y."/>
            <person name="Zhou P."/>
            <person name="Jiang X."/>
            <person name="Ng J."/>
            <person name="Yang L."/>
            <person name="Wu L."/>
            <person name="Xiao J."/>
            <person name="Feng Y."/>
            <person name="Chen Y."/>
            <person name="Sun X."/>
            <person name="Zhang Y."/>
            <person name="Marsh G.A."/>
            <person name="Crameri G."/>
            <person name="Broder C.C."/>
            <person name="Frey K.G."/>
            <person name="Wang L.F."/>
            <person name="Wang J."/>
        </authorList>
    </citation>
    <scope>NUCLEOTIDE SEQUENCE [LARGE SCALE GENOMIC DNA]</scope>
</reference>
<dbReference type="PANTHER" id="PTHR45639:SF6">
    <property type="entry name" value="HEAT SHOCK 70 KDA PROTEIN 4"/>
    <property type="match status" value="1"/>
</dbReference>
<dbReference type="Proteomes" id="UP000010552">
    <property type="component" value="Unassembled WGS sequence"/>
</dbReference>
<feature type="region of interest" description="Disordered" evidence="4">
    <location>
        <begin position="183"/>
        <end position="251"/>
    </location>
</feature>
<dbReference type="Pfam" id="PF00012">
    <property type="entry name" value="HSP70"/>
    <property type="match status" value="1"/>
</dbReference>
<comment type="similarity">
    <text evidence="1">Belongs to the heat shock protein 70 family.</text>
</comment>
<dbReference type="GO" id="GO:0005524">
    <property type="term" value="F:ATP binding"/>
    <property type="evidence" value="ECO:0007669"/>
    <property type="project" value="UniProtKB-KW"/>
</dbReference>
<dbReference type="GO" id="GO:0140662">
    <property type="term" value="F:ATP-dependent protein folding chaperone"/>
    <property type="evidence" value="ECO:0007669"/>
    <property type="project" value="InterPro"/>
</dbReference>
<dbReference type="InterPro" id="IPR043129">
    <property type="entry name" value="ATPase_NBD"/>
</dbReference>
<dbReference type="STRING" id="9402.L5JUW8"/>
<evidence type="ECO:0000256" key="3">
    <source>
        <dbReference type="ARBA" id="ARBA00022840"/>
    </source>
</evidence>
<dbReference type="Gene3D" id="3.30.420.40">
    <property type="match status" value="1"/>
</dbReference>
<protein>
    <submittedName>
        <fullName evidence="5">Heat shock 70 kDa protein 4</fullName>
    </submittedName>
</protein>
<evidence type="ECO:0000256" key="4">
    <source>
        <dbReference type="SAM" id="MobiDB-lite"/>
    </source>
</evidence>
<sequence length="251" mass="27062">MSVVGIDLGFQSCYVAVARAGGIETIANEYSDRCTPACISFGPKNRSIGAAAKSQIISNAKNTVQGFKRFHGRAFSDPFVEAERSNLAYDIVQLPTGLTGIKVKYMEEERNFTTEQVTAMLLSKLKETAESVLKKPVVDCVISGQAELSHADGGAEDRQPSQSFTPDTPNSCWARHPAGLCPSISSAPKPELERETQMAPREGMTPGTPGSGPEYQPNFEAPGRKGTESGGQKWVQNMDRVGLSWQGCSQK</sequence>
<evidence type="ECO:0000256" key="2">
    <source>
        <dbReference type="ARBA" id="ARBA00022741"/>
    </source>
</evidence>
<proteinExistence type="inferred from homology"/>
<keyword evidence="5" id="KW-0346">Stress response</keyword>
<evidence type="ECO:0000256" key="1">
    <source>
        <dbReference type="ARBA" id="ARBA00007381"/>
    </source>
</evidence>
<dbReference type="FunFam" id="3.30.420.40:FF:000171">
    <property type="entry name" value="Heat shock 70 kDa protein 4"/>
    <property type="match status" value="1"/>
</dbReference>
<dbReference type="AlphaFoldDB" id="L5JUW8"/>
<evidence type="ECO:0000313" key="5">
    <source>
        <dbReference type="EMBL" id="ELK03095.1"/>
    </source>
</evidence>
<organism evidence="5 6">
    <name type="scientific">Pteropus alecto</name>
    <name type="common">Black flying fox</name>
    <dbReference type="NCBI Taxonomy" id="9402"/>
    <lineage>
        <taxon>Eukaryota</taxon>
        <taxon>Metazoa</taxon>
        <taxon>Chordata</taxon>
        <taxon>Craniata</taxon>
        <taxon>Vertebrata</taxon>
        <taxon>Euteleostomi</taxon>
        <taxon>Mammalia</taxon>
        <taxon>Eutheria</taxon>
        <taxon>Laurasiatheria</taxon>
        <taxon>Chiroptera</taxon>
        <taxon>Yinpterochiroptera</taxon>
        <taxon>Pteropodoidea</taxon>
        <taxon>Pteropodidae</taxon>
        <taxon>Pteropodinae</taxon>
        <taxon>Pteropus</taxon>
    </lineage>
</organism>
<keyword evidence="2" id="KW-0547">Nucleotide-binding</keyword>
<feature type="region of interest" description="Disordered" evidence="4">
    <location>
        <begin position="147"/>
        <end position="170"/>
    </location>
</feature>
<accession>L5JUW8</accession>
<gene>
    <name evidence="5" type="ORF">PAL_GLEAN10016879</name>
</gene>
<dbReference type="GO" id="GO:0005829">
    <property type="term" value="C:cytosol"/>
    <property type="evidence" value="ECO:0007669"/>
    <property type="project" value="TreeGrafter"/>
</dbReference>
<dbReference type="InterPro" id="IPR013126">
    <property type="entry name" value="Hsp_70_fam"/>
</dbReference>
<feature type="compositionally biased region" description="Polar residues" evidence="4">
    <location>
        <begin position="160"/>
        <end position="170"/>
    </location>
</feature>